<accession>A0A1I1WIN3</accession>
<protein>
    <recommendedName>
        <fullName evidence="3">Transposase, Mutator family</fullName>
    </recommendedName>
</protein>
<evidence type="ECO:0000313" key="2">
    <source>
        <dbReference type="Proteomes" id="UP000181976"/>
    </source>
</evidence>
<evidence type="ECO:0000313" key="1">
    <source>
        <dbReference type="EMBL" id="SFD94859.1"/>
    </source>
</evidence>
<dbReference type="AlphaFoldDB" id="A0A1I1WIN3"/>
<dbReference type="EMBL" id="FONA01000004">
    <property type="protein sequence ID" value="SFD94859.1"/>
    <property type="molecule type" value="Genomic_DNA"/>
</dbReference>
<reference evidence="1 2" key="1">
    <citation type="submission" date="2016-10" db="EMBL/GenBank/DDBJ databases">
        <authorList>
            <person name="de Groot N.N."/>
        </authorList>
    </citation>
    <scope>NUCLEOTIDE SEQUENCE [LARGE SCALE GENOMIC DNA]</scope>
    <source>
        <strain evidence="1 2">DSM 19012</strain>
    </source>
</reference>
<keyword evidence="2" id="KW-1185">Reference proteome</keyword>
<evidence type="ECO:0008006" key="3">
    <source>
        <dbReference type="Google" id="ProtNLM"/>
    </source>
</evidence>
<sequence>MDFKKEQLTELISNHLTKRKGLHELLELILENLMGSERLKFLENL</sequence>
<organism evidence="1 2">
    <name type="scientific">Thermophagus xiamenensis</name>
    <dbReference type="NCBI Taxonomy" id="385682"/>
    <lineage>
        <taxon>Bacteria</taxon>
        <taxon>Pseudomonadati</taxon>
        <taxon>Bacteroidota</taxon>
        <taxon>Bacteroidia</taxon>
        <taxon>Marinilabiliales</taxon>
        <taxon>Marinilabiliaceae</taxon>
        <taxon>Thermophagus</taxon>
    </lineage>
</organism>
<gene>
    <name evidence="1" type="ORF">SAMN05444380_104117</name>
</gene>
<dbReference type="Proteomes" id="UP000181976">
    <property type="component" value="Unassembled WGS sequence"/>
</dbReference>
<name>A0A1I1WIN3_9BACT</name>
<proteinExistence type="predicted"/>
<dbReference type="InParanoid" id="A0A1I1WIN3"/>